<keyword evidence="5" id="KW-0325">Glycoprotein</keyword>
<protein>
    <recommendedName>
        <fullName evidence="8">Chitin-binding type-4 domain-containing protein</fullName>
    </recommendedName>
</protein>
<organism evidence="9 10">
    <name type="scientific">Rhizoctonia solani</name>
    <dbReference type="NCBI Taxonomy" id="456999"/>
    <lineage>
        <taxon>Eukaryota</taxon>
        <taxon>Fungi</taxon>
        <taxon>Dikarya</taxon>
        <taxon>Basidiomycota</taxon>
        <taxon>Agaricomycotina</taxon>
        <taxon>Agaricomycetes</taxon>
        <taxon>Cantharellales</taxon>
        <taxon>Ceratobasidiaceae</taxon>
        <taxon>Rhizoctonia</taxon>
    </lineage>
</organism>
<feature type="chain" id="PRO_5034865270" description="Chitin-binding type-4 domain-containing protein" evidence="7">
    <location>
        <begin position="20"/>
        <end position="193"/>
    </location>
</feature>
<dbReference type="PROSITE" id="PS51257">
    <property type="entry name" value="PROKAR_LIPOPROTEIN"/>
    <property type="match status" value="1"/>
</dbReference>
<evidence type="ECO:0000259" key="8">
    <source>
        <dbReference type="Pfam" id="PF03067"/>
    </source>
</evidence>
<evidence type="ECO:0000256" key="7">
    <source>
        <dbReference type="SAM" id="SignalP"/>
    </source>
</evidence>
<reference evidence="9" key="1">
    <citation type="submission" date="2021-01" db="EMBL/GenBank/DDBJ databases">
        <authorList>
            <person name="Kaushik A."/>
        </authorList>
    </citation>
    <scope>NUCLEOTIDE SEQUENCE</scope>
    <source>
        <strain evidence="9">AG1-1A</strain>
    </source>
</reference>
<evidence type="ECO:0000256" key="1">
    <source>
        <dbReference type="ARBA" id="ARBA00001973"/>
    </source>
</evidence>
<comment type="cofactor">
    <cofactor evidence="1">
        <name>Cu(2+)</name>
        <dbReference type="ChEBI" id="CHEBI:29036"/>
    </cofactor>
</comment>
<evidence type="ECO:0000256" key="3">
    <source>
        <dbReference type="ARBA" id="ARBA00023008"/>
    </source>
</evidence>
<keyword evidence="4" id="KW-1015">Disulfide bond</keyword>
<evidence type="ECO:0000313" key="9">
    <source>
        <dbReference type="EMBL" id="CAE6441103.1"/>
    </source>
</evidence>
<evidence type="ECO:0000256" key="4">
    <source>
        <dbReference type="ARBA" id="ARBA00023157"/>
    </source>
</evidence>
<accession>A0A8H3G7V0</accession>
<dbReference type="InterPro" id="IPR004302">
    <property type="entry name" value="Cellulose/chitin-bd_N"/>
</dbReference>
<sequence length="193" mass="21301">MRVLTFVTSFFLLVSCVLAHGRVKTPPTRTIGSAMLAACGEGPVKAQQIDAAGPIESEIARIGSDFNPTKCNLFFCRGHQFEDNKATVQSYKPGQVVNIDLDIINHHPSGYANVSVHIQIDSATNKRIGQPLIAWNPYFGSGYPYPKSEENFNVTIPELNGKCKVAGECVIQYHWYSINASQTYQNCIDFTVL</sequence>
<keyword evidence="2" id="KW-0479">Metal-binding</keyword>
<dbReference type="EMBL" id="CAJMWR010002202">
    <property type="protein sequence ID" value="CAE6441103.1"/>
    <property type="molecule type" value="Genomic_DNA"/>
</dbReference>
<dbReference type="AlphaFoldDB" id="A0A8H3G7V0"/>
<feature type="domain" description="Chitin-binding type-4" evidence="8">
    <location>
        <begin position="20"/>
        <end position="190"/>
    </location>
</feature>
<dbReference type="PANTHER" id="PTHR36575:SF2">
    <property type="entry name" value="CHITIN-BINDING TYPE-4 DOMAIN-CONTAINING PROTEIN-RELATED"/>
    <property type="match status" value="1"/>
</dbReference>
<name>A0A8H3G7V0_9AGAM</name>
<evidence type="ECO:0000313" key="10">
    <source>
        <dbReference type="Proteomes" id="UP000663840"/>
    </source>
</evidence>
<dbReference type="GO" id="GO:0046872">
    <property type="term" value="F:metal ion binding"/>
    <property type="evidence" value="ECO:0007669"/>
    <property type="project" value="UniProtKB-KW"/>
</dbReference>
<evidence type="ECO:0000256" key="6">
    <source>
        <dbReference type="ARBA" id="ARBA00034311"/>
    </source>
</evidence>
<proteinExistence type="inferred from homology"/>
<dbReference type="InterPro" id="IPR052282">
    <property type="entry name" value="Starch-active_LPMO"/>
</dbReference>
<evidence type="ECO:0000256" key="5">
    <source>
        <dbReference type="ARBA" id="ARBA00023180"/>
    </source>
</evidence>
<dbReference type="Gene3D" id="2.70.50.70">
    <property type="match status" value="1"/>
</dbReference>
<evidence type="ECO:0000256" key="2">
    <source>
        <dbReference type="ARBA" id="ARBA00022723"/>
    </source>
</evidence>
<comment type="caution">
    <text evidence="9">The sequence shown here is derived from an EMBL/GenBank/DDBJ whole genome shotgun (WGS) entry which is preliminary data.</text>
</comment>
<keyword evidence="3" id="KW-0186">Copper</keyword>
<dbReference type="Proteomes" id="UP000663840">
    <property type="component" value="Unassembled WGS sequence"/>
</dbReference>
<comment type="similarity">
    <text evidence="6">Belongs to the polysaccharide monooxygenase AA13 family.</text>
</comment>
<gene>
    <name evidence="9" type="ORF">RDB_LOCUS78296</name>
</gene>
<dbReference type="Pfam" id="PF03067">
    <property type="entry name" value="LPMO_10"/>
    <property type="match status" value="1"/>
</dbReference>
<keyword evidence="7" id="KW-0732">Signal</keyword>
<feature type="signal peptide" evidence="7">
    <location>
        <begin position="1"/>
        <end position="19"/>
    </location>
</feature>
<dbReference type="PANTHER" id="PTHR36575">
    <property type="entry name" value="BINDING PROTEIN, PUTATIVE (AFU_ORTHOLOGUE AFUA_1G14430)-RELATED"/>
    <property type="match status" value="1"/>
</dbReference>